<dbReference type="GO" id="GO:0051260">
    <property type="term" value="P:protein homooligomerization"/>
    <property type="evidence" value="ECO:0007669"/>
    <property type="project" value="InterPro"/>
</dbReference>
<dbReference type="InterPro" id="IPR036318">
    <property type="entry name" value="FAD-bd_PCMH-like_sf"/>
</dbReference>
<evidence type="ECO:0000256" key="1">
    <source>
        <dbReference type="ARBA" id="ARBA00001974"/>
    </source>
</evidence>
<dbReference type="PANTHER" id="PTHR42973">
    <property type="entry name" value="BINDING OXIDOREDUCTASE, PUTATIVE (AFU_ORTHOLOGUE AFUA_1G17690)-RELATED"/>
    <property type="match status" value="1"/>
</dbReference>
<dbReference type="SUPFAM" id="SSF56176">
    <property type="entry name" value="FAD-binding/transporter-associated domain-like"/>
    <property type="match status" value="1"/>
</dbReference>
<accession>A0A8H4IV28</accession>
<gene>
    <name evidence="8" type="ORF">GTA08_BOTSDO04168</name>
</gene>
<evidence type="ECO:0000256" key="5">
    <source>
        <dbReference type="ARBA" id="ARBA00023002"/>
    </source>
</evidence>
<dbReference type="InterPro" id="IPR003131">
    <property type="entry name" value="T1-type_BTB"/>
</dbReference>
<dbReference type="InterPro" id="IPR006094">
    <property type="entry name" value="Oxid_FAD_bind_N"/>
</dbReference>
<proteinExistence type="inferred from homology"/>
<dbReference type="Pfam" id="PF08031">
    <property type="entry name" value="BBE"/>
    <property type="match status" value="1"/>
</dbReference>
<dbReference type="SMART" id="SM00225">
    <property type="entry name" value="BTB"/>
    <property type="match status" value="1"/>
</dbReference>
<dbReference type="OrthoDB" id="9983560at2759"/>
<evidence type="ECO:0000259" key="6">
    <source>
        <dbReference type="PROSITE" id="PS50097"/>
    </source>
</evidence>
<keyword evidence="4" id="KW-0274">FAD</keyword>
<dbReference type="InterPro" id="IPR016166">
    <property type="entry name" value="FAD-bd_PCMH"/>
</dbReference>
<comment type="similarity">
    <text evidence="2">Belongs to the oxygen-dependent FAD-linked oxidoreductase family.</text>
</comment>
<keyword evidence="9" id="KW-1185">Reference proteome</keyword>
<comment type="caution">
    <text evidence="8">The sequence shown here is derived from an EMBL/GenBank/DDBJ whole genome shotgun (WGS) entry which is preliminary data.</text>
</comment>
<reference evidence="8" key="1">
    <citation type="submission" date="2020-04" db="EMBL/GenBank/DDBJ databases">
        <title>Genome Assembly and Annotation of Botryosphaeria dothidea sdau 11-99, a Latent Pathogen of Apple Fruit Ring Rot in China.</title>
        <authorList>
            <person name="Yu C."/>
            <person name="Diao Y."/>
            <person name="Lu Q."/>
            <person name="Zhao J."/>
            <person name="Cui S."/>
            <person name="Peng C."/>
            <person name="He B."/>
            <person name="Liu H."/>
        </authorList>
    </citation>
    <scope>NUCLEOTIDE SEQUENCE [LARGE SCALE GENOMIC DNA]</scope>
    <source>
        <strain evidence="8">Sdau11-99</strain>
    </source>
</reference>
<dbReference type="PROSITE" id="PS51387">
    <property type="entry name" value="FAD_PCMH"/>
    <property type="match status" value="1"/>
</dbReference>
<sequence>MDALSENTRSDQNVDINAKVVLNVGGRHFETTLDTLTYESGYFRNLLSEKWSDGKDASGAYFIDADPTLFEHILNYLRRGILPIFWDKLRGHDHFLYFRLLEEARYFQIERLEKWLKEEKYLDAIKTSWNSHLIRGSDRLDDIAQSNTDKDYYPAWRKKKVCKCIPGDACWPSADAWAQLNQTVDGKLISNVPLAHVCHDPDYDEAACTALKAEWSWPVVHQDAPASMQEPYWQQCTPFTPREQPCELGNDAVYSINVTSGDDIAAGVKFAQKNNIRLVIRSTGHDFLGKSTGKGSLGLWTHNMKDVSVISDYSSPQYTGPALRLSAGVRGTDALSAAHEYGLTVLTGNCPTVGLVGGWTQGGGHSSLSTAVGSMGADQVLEWDVVTASGDRVTATPTENADLYWALAGGGPGAYGIAVSVTIRAFPEGVVGGAHIAFAVGSGGVTNDSFWQAVQAWLAAVPAIVDAGGHAGYAIINNTFSLVPLTLAGASEARVREVLAPFTAALQRLGVPFAYNVSSLPSFYDHYAAYLGPIPRGNQPINVLMGGRLIPRAVVESDGGEALAAAFRELQEQDAPGLYIEGVALATNASNAVAPNSLLPQWRTSLISTLAAMPWDFTASREENLERERVLNDVAVPRLTALTPGSGTYLNEANFALKTWKEDFYGVNYDRLRAIKSKWDPNDLFYGPTMVGSDAWVEQDGRLCRAWSTWPQ</sequence>
<name>A0A8H4IV28_9PEZI</name>
<dbReference type="GO" id="GO:0071949">
    <property type="term" value="F:FAD binding"/>
    <property type="evidence" value="ECO:0007669"/>
    <property type="project" value="InterPro"/>
</dbReference>
<dbReference type="Gene3D" id="3.30.710.10">
    <property type="entry name" value="Potassium Channel Kv1.1, Chain A"/>
    <property type="match status" value="1"/>
</dbReference>
<feature type="domain" description="FAD-binding PCMH-type" evidence="7">
    <location>
        <begin position="246"/>
        <end position="428"/>
    </location>
</feature>
<dbReference type="Pfam" id="PF02214">
    <property type="entry name" value="BTB_2"/>
    <property type="match status" value="1"/>
</dbReference>
<dbReference type="Gene3D" id="3.30.465.10">
    <property type="match status" value="2"/>
</dbReference>
<feature type="domain" description="BTB" evidence="6">
    <location>
        <begin position="18"/>
        <end position="86"/>
    </location>
</feature>
<dbReference type="EMBL" id="WWBZ02000022">
    <property type="protein sequence ID" value="KAF4307756.1"/>
    <property type="molecule type" value="Genomic_DNA"/>
</dbReference>
<evidence type="ECO:0000259" key="7">
    <source>
        <dbReference type="PROSITE" id="PS51387"/>
    </source>
</evidence>
<protein>
    <submittedName>
        <fullName evidence="8">FAD binding domain protein</fullName>
    </submittedName>
</protein>
<organism evidence="8 9">
    <name type="scientific">Botryosphaeria dothidea</name>
    <dbReference type="NCBI Taxonomy" id="55169"/>
    <lineage>
        <taxon>Eukaryota</taxon>
        <taxon>Fungi</taxon>
        <taxon>Dikarya</taxon>
        <taxon>Ascomycota</taxon>
        <taxon>Pezizomycotina</taxon>
        <taxon>Dothideomycetes</taxon>
        <taxon>Dothideomycetes incertae sedis</taxon>
        <taxon>Botryosphaeriales</taxon>
        <taxon>Botryosphaeriaceae</taxon>
        <taxon>Botryosphaeria</taxon>
    </lineage>
</organism>
<dbReference type="CDD" id="cd18316">
    <property type="entry name" value="BTB_POZ_KCTD-like"/>
    <property type="match status" value="1"/>
</dbReference>
<dbReference type="PANTHER" id="PTHR42973:SF39">
    <property type="entry name" value="FAD-BINDING PCMH-TYPE DOMAIN-CONTAINING PROTEIN"/>
    <property type="match status" value="1"/>
</dbReference>
<evidence type="ECO:0000256" key="2">
    <source>
        <dbReference type="ARBA" id="ARBA00005466"/>
    </source>
</evidence>
<evidence type="ECO:0000256" key="3">
    <source>
        <dbReference type="ARBA" id="ARBA00022630"/>
    </source>
</evidence>
<dbReference type="AlphaFoldDB" id="A0A8H4IV28"/>
<evidence type="ECO:0000313" key="9">
    <source>
        <dbReference type="Proteomes" id="UP000572817"/>
    </source>
</evidence>
<evidence type="ECO:0000256" key="4">
    <source>
        <dbReference type="ARBA" id="ARBA00022827"/>
    </source>
</evidence>
<keyword evidence="3" id="KW-0285">Flavoprotein</keyword>
<dbReference type="GO" id="GO:0016491">
    <property type="term" value="F:oxidoreductase activity"/>
    <property type="evidence" value="ECO:0007669"/>
    <property type="project" value="UniProtKB-KW"/>
</dbReference>
<dbReference type="Proteomes" id="UP000572817">
    <property type="component" value="Unassembled WGS sequence"/>
</dbReference>
<dbReference type="InterPro" id="IPR050416">
    <property type="entry name" value="FAD-linked_Oxidoreductase"/>
</dbReference>
<dbReference type="InterPro" id="IPR016169">
    <property type="entry name" value="FAD-bd_PCMH_sub2"/>
</dbReference>
<dbReference type="InterPro" id="IPR012951">
    <property type="entry name" value="BBE"/>
</dbReference>
<comment type="cofactor">
    <cofactor evidence="1">
        <name>FAD</name>
        <dbReference type="ChEBI" id="CHEBI:57692"/>
    </cofactor>
</comment>
<evidence type="ECO:0000313" key="8">
    <source>
        <dbReference type="EMBL" id="KAF4307756.1"/>
    </source>
</evidence>
<dbReference type="Pfam" id="PF01565">
    <property type="entry name" value="FAD_binding_4"/>
    <property type="match status" value="1"/>
</dbReference>
<dbReference type="SUPFAM" id="SSF54695">
    <property type="entry name" value="POZ domain"/>
    <property type="match status" value="1"/>
</dbReference>
<dbReference type="InterPro" id="IPR011333">
    <property type="entry name" value="SKP1/BTB/POZ_sf"/>
</dbReference>
<dbReference type="PROSITE" id="PS50097">
    <property type="entry name" value="BTB"/>
    <property type="match status" value="1"/>
</dbReference>
<dbReference type="InterPro" id="IPR000210">
    <property type="entry name" value="BTB/POZ_dom"/>
</dbReference>
<keyword evidence="5" id="KW-0560">Oxidoreductase</keyword>